<feature type="region of interest" description="Disordered" evidence="1">
    <location>
        <begin position="1"/>
        <end position="33"/>
    </location>
</feature>
<feature type="region of interest" description="Disordered" evidence="1">
    <location>
        <begin position="553"/>
        <end position="659"/>
    </location>
</feature>
<keyword evidence="2" id="KW-0812">Transmembrane</keyword>
<proteinExistence type="predicted"/>
<reference evidence="4" key="1">
    <citation type="submission" date="2016-02" db="EMBL/GenBank/DDBJ databases">
        <title>Draft genome sequence of Microdochium bolleyi, a fungal endophyte of beachgrass.</title>
        <authorList>
            <consortium name="DOE Joint Genome Institute"/>
            <person name="David A.S."/>
            <person name="May G."/>
            <person name="Haridas S."/>
            <person name="Lim J."/>
            <person name="Wang M."/>
            <person name="Labutti K."/>
            <person name="Lipzen A."/>
            <person name="Barry K."/>
            <person name="Grigoriev I.V."/>
        </authorList>
    </citation>
    <scope>NUCLEOTIDE SEQUENCE [LARGE SCALE GENOMIC DNA]</scope>
    <source>
        <strain evidence="4">J235TASD1</strain>
    </source>
</reference>
<feature type="compositionally biased region" description="Polar residues" evidence="1">
    <location>
        <begin position="635"/>
        <end position="647"/>
    </location>
</feature>
<evidence type="ECO:0000313" key="4">
    <source>
        <dbReference type="Proteomes" id="UP000070501"/>
    </source>
</evidence>
<evidence type="ECO:0000256" key="1">
    <source>
        <dbReference type="SAM" id="MobiDB-lite"/>
    </source>
</evidence>
<dbReference type="AlphaFoldDB" id="A0A136JDF4"/>
<feature type="transmembrane region" description="Helical" evidence="2">
    <location>
        <begin position="390"/>
        <end position="412"/>
    </location>
</feature>
<protein>
    <submittedName>
        <fullName evidence="3">Uncharacterized protein</fullName>
    </submittedName>
</protein>
<feature type="region of interest" description="Disordered" evidence="1">
    <location>
        <begin position="190"/>
        <end position="244"/>
    </location>
</feature>
<feature type="compositionally biased region" description="Low complexity" evidence="1">
    <location>
        <begin position="580"/>
        <end position="591"/>
    </location>
</feature>
<dbReference type="Proteomes" id="UP000070501">
    <property type="component" value="Unassembled WGS sequence"/>
</dbReference>
<evidence type="ECO:0000313" key="3">
    <source>
        <dbReference type="EMBL" id="KXJ95185.1"/>
    </source>
</evidence>
<feature type="compositionally biased region" description="Low complexity" evidence="1">
    <location>
        <begin position="226"/>
        <end position="238"/>
    </location>
</feature>
<evidence type="ECO:0000256" key="2">
    <source>
        <dbReference type="SAM" id="Phobius"/>
    </source>
</evidence>
<feature type="compositionally biased region" description="Basic and acidic residues" evidence="1">
    <location>
        <begin position="609"/>
        <end position="632"/>
    </location>
</feature>
<name>A0A136JDF4_9PEZI</name>
<keyword evidence="2" id="KW-1133">Transmembrane helix</keyword>
<feature type="region of interest" description="Disordered" evidence="1">
    <location>
        <begin position="500"/>
        <end position="526"/>
    </location>
</feature>
<keyword evidence="4" id="KW-1185">Reference proteome</keyword>
<dbReference type="InParanoid" id="A0A136JDF4"/>
<sequence length="731" mass="76668">MFPEQRETAQPVHLALAEQQRARKEEFKNKKTKRELKKDAMAGLAIPIAPNLAPFDPNVSNGTCYAAPGRVAASGYIPCGNAGSPDADDGVPGGGKHVSCCFAGDYCQSSNACYDPDTDNVYIAGCTDAEYKASACPYKSPAYAAQEWVGLVWSCEARQQIDSSAPQAAEEAESQPANNLVNLARNATLVPSQQSGNSSHSSTSTTTSNDTLASSNSTAPGFLVLNQNNNANADPNTDAENDDRVTTASNSIASDVLISWSGCPLPHPGSVVPERMYNMCDPCSPLRDGLFRDKKQLTRVATLPDGIGGVVKWEPGFGPGSPGGSGLVIPEQTKTMSSCAPTMSSTGAAGFGIVGTGVASPTATDGTTEMNSGGDGAAGAGHPGENRTNIIVGSTSAVVIVLLATALAWLLTRRHQRKRQERAVIRETHLALARGPSPPQLMVARGGGGRERTDSTSVGAGAMQLPRGDMSETAASAAGAATFLSPTDSVHSVRIRGAPGQIPRVNGARSTLQDGPVPLSRGSATADTQRWSTVTDLTVNTTTSSMAMTALTTETSTDMMAKTPMSVSTPTASAPLIRKTSTSSLSTFSGHSGEDDEYFSHPKANFQQGDERGVQREDKQDQVQHGDFDADHCGGSSSKQPRQQAQLEENEAARSEAGSFYSSRASHEYGLDGANFDSESLSSYQDATICQLQHVRIRVVEPNTARLLILGKKPNKGAGKNGELSNTDDYE</sequence>
<feature type="compositionally biased region" description="Low complexity" evidence="1">
    <location>
        <begin position="195"/>
        <end position="218"/>
    </location>
</feature>
<accession>A0A136JDF4</accession>
<dbReference type="OrthoDB" id="4148662at2759"/>
<feature type="compositionally biased region" description="Basic and acidic residues" evidence="1">
    <location>
        <begin position="20"/>
        <end position="29"/>
    </location>
</feature>
<dbReference type="STRING" id="196109.A0A136JDF4"/>
<feature type="region of interest" description="Disordered" evidence="1">
    <location>
        <begin position="435"/>
        <end position="458"/>
    </location>
</feature>
<organism evidence="3 4">
    <name type="scientific">Microdochium bolleyi</name>
    <dbReference type="NCBI Taxonomy" id="196109"/>
    <lineage>
        <taxon>Eukaryota</taxon>
        <taxon>Fungi</taxon>
        <taxon>Dikarya</taxon>
        <taxon>Ascomycota</taxon>
        <taxon>Pezizomycotina</taxon>
        <taxon>Sordariomycetes</taxon>
        <taxon>Xylariomycetidae</taxon>
        <taxon>Xylariales</taxon>
        <taxon>Microdochiaceae</taxon>
        <taxon>Microdochium</taxon>
    </lineage>
</organism>
<dbReference type="EMBL" id="KQ964246">
    <property type="protein sequence ID" value="KXJ95185.1"/>
    <property type="molecule type" value="Genomic_DNA"/>
</dbReference>
<keyword evidence="2" id="KW-0472">Membrane</keyword>
<gene>
    <name evidence="3" type="ORF">Micbo1qcDRAFT_171588</name>
</gene>
<feature type="region of interest" description="Disordered" evidence="1">
    <location>
        <begin position="712"/>
        <end position="731"/>
    </location>
</feature>